<dbReference type="AlphaFoldDB" id="A0A8J3EV65"/>
<keyword evidence="4" id="KW-1185">Reference proteome</keyword>
<protein>
    <recommendedName>
        <fullName evidence="2">SLH domain-containing protein</fullName>
    </recommendedName>
</protein>
<reference evidence="3" key="1">
    <citation type="journal article" date="2014" name="Int. J. Syst. Evol. Microbiol.">
        <title>Complete genome sequence of Corynebacterium casei LMG S-19264T (=DSM 44701T), isolated from a smear-ripened cheese.</title>
        <authorList>
            <consortium name="US DOE Joint Genome Institute (JGI-PGF)"/>
            <person name="Walter F."/>
            <person name="Albersmeier A."/>
            <person name="Kalinowski J."/>
            <person name="Ruckert C."/>
        </authorList>
    </citation>
    <scope>NUCLEOTIDE SEQUENCE</scope>
    <source>
        <strain evidence="3">CGMCC 1.14988</strain>
    </source>
</reference>
<feature type="signal peptide" evidence="1">
    <location>
        <begin position="1"/>
        <end position="26"/>
    </location>
</feature>
<dbReference type="Proteomes" id="UP000650511">
    <property type="component" value="Unassembled WGS sequence"/>
</dbReference>
<name>A0A8J3EV65_9ACTN</name>
<dbReference type="PROSITE" id="PS51272">
    <property type="entry name" value="SLH"/>
    <property type="match status" value="1"/>
</dbReference>
<dbReference type="OrthoDB" id="9764271at2"/>
<evidence type="ECO:0000313" key="3">
    <source>
        <dbReference type="EMBL" id="GGI09048.1"/>
    </source>
</evidence>
<dbReference type="EMBL" id="BMHA01000014">
    <property type="protein sequence ID" value="GGI09048.1"/>
    <property type="molecule type" value="Genomic_DNA"/>
</dbReference>
<proteinExistence type="predicted"/>
<organism evidence="3 4">
    <name type="scientific">Egicoccus halophilus</name>
    <dbReference type="NCBI Taxonomy" id="1670830"/>
    <lineage>
        <taxon>Bacteria</taxon>
        <taxon>Bacillati</taxon>
        <taxon>Actinomycetota</taxon>
        <taxon>Nitriliruptoria</taxon>
        <taxon>Egicoccales</taxon>
        <taxon>Egicoccaceae</taxon>
        <taxon>Egicoccus</taxon>
    </lineage>
</organism>
<evidence type="ECO:0000259" key="2">
    <source>
        <dbReference type="PROSITE" id="PS51272"/>
    </source>
</evidence>
<evidence type="ECO:0000256" key="1">
    <source>
        <dbReference type="SAM" id="SignalP"/>
    </source>
</evidence>
<keyword evidence="1" id="KW-0732">Signal</keyword>
<reference evidence="3" key="2">
    <citation type="submission" date="2020-09" db="EMBL/GenBank/DDBJ databases">
        <authorList>
            <person name="Sun Q."/>
            <person name="Zhou Y."/>
        </authorList>
    </citation>
    <scope>NUCLEOTIDE SEQUENCE</scope>
    <source>
        <strain evidence="3">CGMCC 1.14988</strain>
    </source>
</reference>
<sequence>MPTPRRRTLLLVLCLASLAIAVPAAAHHVFSDVPSSSTHHDAISELAGSGITAGCATDPPRFCAGNAVNRGQMAAFLTRGLPRVSADHSTTTLADGSGVPVTVTVEATGDRGGTGYVVLQGSLTVHAEQATACPCEVEAFVFRARDEAQGPSSWSVLTGQAGASGVSSVSLPVTWAVPQASGTTDEYRVAVFVDGAPASARAEASLTAMTSPFGEVPQP</sequence>
<evidence type="ECO:0000313" key="4">
    <source>
        <dbReference type="Proteomes" id="UP000650511"/>
    </source>
</evidence>
<dbReference type="InterPro" id="IPR001119">
    <property type="entry name" value="SLH_dom"/>
</dbReference>
<feature type="chain" id="PRO_5035259442" description="SLH domain-containing protein" evidence="1">
    <location>
        <begin position="27"/>
        <end position="219"/>
    </location>
</feature>
<comment type="caution">
    <text evidence="3">The sequence shown here is derived from an EMBL/GenBank/DDBJ whole genome shotgun (WGS) entry which is preliminary data.</text>
</comment>
<dbReference type="RefSeq" id="WP_130650204.1">
    <property type="nucleotide sequence ID" value="NZ_BMHA01000014.1"/>
</dbReference>
<accession>A0A8J3EV65</accession>
<gene>
    <name evidence="3" type="ORF">GCM10011354_32130</name>
</gene>
<feature type="domain" description="SLH" evidence="2">
    <location>
        <begin position="26"/>
        <end position="91"/>
    </location>
</feature>